<organism evidence="1 2">
    <name type="scientific">Chaetomium fimeti</name>
    <dbReference type="NCBI Taxonomy" id="1854472"/>
    <lineage>
        <taxon>Eukaryota</taxon>
        <taxon>Fungi</taxon>
        <taxon>Dikarya</taxon>
        <taxon>Ascomycota</taxon>
        <taxon>Pezizomycotina</taxon>
        <taxon>Sordariomycetes</taxon>
        <taxon>Sordariomycetidae</taxon>
        <taxon>Sordariales</taxon>
        <taxon>Chaetomiaceae</taxon>
        <taxon>Chaetomium</taxon>
    </lineage>
</organism>
<evidence type="ECO:0000313" key="1">
    <source>
        <dbReference type="EMBL" id="KAK3298080.1"/>
    </source>
</evidence>
<protein>
    <submittedName>
        <fullName evidence="1">Uncharacterized protein</fullName>
    </submittedName>
</protein>
<reference evidence="1" key="1">
    <citation type="journal article" date="2023" name="Mol. Phylogenet. Evol.">
        <title>Genome-scale phylogeny and comparative genomics of the fungal order Sordariales.</title>
        <authorList>
            <person name="Hensen N."/>
            <person name="Bonometti L."/>
            <person name="Westerberg I."/>
            <person name="Brannstrom I.O."/>
            <person name="Guillou S."/>
            <person name="Cros-Aarteil S."/>
            <person name="Calhoun S."/>
            <person name="Haridas S."/>
            <person name="Kuo A."/>
            <person name="Mondo S."/>
            <person name="Pangilinan J."/>
            <person name="Riley R."/>
            <person name="LaButti K."/>
            <person name="Andreopoulos B."/>
            <person name="Lipzen A."/>
            <person name="Chen C."/>
            <person name="Yan M."/>
            <person name="Daum C."/>
            <person name="Ng V."/>
            <person name="Clum A."/>
            <person name="Steindorff A."/>
            <person name="Ohm R.A."/>
            <person name="Martin F."/>
            <person name="Silar P."/>
            <person name="Natvig D.O."/>
            <person name="Lalanne C."/>
            <person name="Gautier V."/>
            <person name="Ament-Velasquez S.L."/>
            <person name="Kruys A."/>
            <person name="Hutchinson M.I."/>
            <person name="Powell A.J."/>
            <person name="Barry K."/>
            <person name="Miller A.N."/>
            <person name="Grigoriev I.V."/>
            <person name="Debuchy R."/>
            <person name="Gladieux P."/>
            <person name="Hiltunen Thoren M."/>
            <person name="Johannesson H."/>
        </authorList>
    </citation>
    <scope>NUCLEOTIDE SEQUENCE</scope>
    <source>
        <strain evidence="1">CBS 168.71</strain>
    </source>
</reference>
<reference evidence="1" key="2">
    <citation type="submission" date="2023-06" db="EMBL/GenBank/DDBJ databases">
        <authorList>
            <consortium name="Lawrence Berkeley National Laboratory"/>
            <person name="Haridas S."/>
            <person name="Hensen N."/>
            <person name="Bonometti L."/>
            <person name="Westerberg I."/>
            <person name="Brannstrom I.O."/>
            <person name="Guillou S."/>
            <person name="Cros-Aarteil S."/>
            <person name="Calhoun S."/>
            <person name="Kuo A."/>
            <person name="Mondo S."/>
            <person name="Pangilinan J."/>
            <person name="Riley R."/>
            <person name="Labutti K."/>
            <person name="Andreopoulos B."/>
            <person name="Lipzen A."/>
            <person name="Chen C."/>
            <person name="Yanf M."/>
            <person name="Daum C."/>
            <person name="Ng V."/>
            <person name="Clum A."/>
            <person name="Steindorff A."/>
            <person name="Ohm R."/>
            <person name="Martin F."/>
            <person name="Silar P."/>
            <person name="Natvig D."/>
            <person name="Lalanne C."/>
            <person name="Gautier V."/>
            <person name="Ament-Velasquez S.L."/>
            <person name="Kruys A."/>
            <person name="Hutchinson M.I."/>
            <person name="Powell A.J."/>
            <person name="Barry K."/>
            <person name="Miller A.N."/>
            <person name="Grigoriev I.V."/>
            <person name="Debuchy R."/>
            <person name="Gladieux P."/>
            <person name="Thoren M.H."/>
            <person name="Johannesson H."/>
        </authorList>
    </citation>
    <scope>NUCLEOTIDE SEQUENCE</scope>
    <source>
        <strain evidence="1">CBS 168.71</strain>
    </source>
</reference>
<evidence type="ECO:0000313" key="2">
    <source>
        <dbReference type="Proteomes" id="UP001278766"/>
    </source>
</evidence>
<proteinExistence type="predicted"/>
<dbReference type="RefSeq" id="XP_062661594.1">
    <property type="nucleotide sequence ID" value="XM_062803670.1"/>
</dbReference>
<keyword evidence="2" id="KW-1185">Reference proteome</keyword>
<comment type="caution">
    <text evidence="1">The sequence shown here is derived from an EMBL/GenBank/DDBJ whole genome shotgun (WGS) entry which is preliminary data.</text>
</comment>
<sequence length="226" mass="25034">MSRYAGERVPQRFQASEKGNDLPVQKWHFLTAWGCWPTVTSLAGSLGPIFNEINDIPQEESRERKTSSKARLAVRCGFEEAPKWYNSCRLRTRIRVARHESGCDNGVAAALGRPSRTTGTSGAALASVSAVSSLCAPSVLRTMQLRVHEVCSGLPLRDIQDEFIPWKNCCSYPGLPLGLVTRAHETTTNDQGRICLATPFEGLPQIHVHETPRSQRQKAPTQYCTQ</sequence>
<dbReference type="AlphaFoldDB" id="A0AAE0HKB3"/>
<gene>
    <name evidence="1" type="ORF">B0H64DRAFT_393871</name>
</gene>
<dbReference type="GeneID" id="87840618"/>
<accession>A0AAE0HKB3</accession>
<dbReference type="Proteomes" id="UP001278766">
    <property type="component" value="Unassembled WGS sequence"/>
</dbReference>
<dbReference type="EMBL" id="JAUEPN010000003">
    <property type="protein sequence ID" value="KAK3298080.1"/>
    <property type="molecule type" value="Genomic_DNA"/>
</dbReference>
<name>A0AAE0HKB3_9PEZI</name>